<dbReference type="GO" id="GO:0016757">
    <property type="term" value="F:glycosyltransferase activity"/>
    <property type="evidence" value="ECO:0007669"/>
    <property type="project" value="InterPro"/>
</dbReference>
<proteinExistence type="inferred from homology"/>
<comment type="caution">
    <text evidence="8">The sequence shown here is derived from an EMBL/GenBank/DDBJ whole genome shotgun (WGS) entry which is preliminary data.</text>
</comment>
<evidence type="ECO:0000256" key="3">
    <source>
        <dbReference type="ARBA" id="ARBA00022968"/>
    </source>
</evidence>
<comment type="subcellular location">
    <subcellularLocation>
        <location evidence="1">Golgi apparatus membrane</location>
        <topology evidence="1">Single-pass type II membrane protein</topology>
    </subcellularLocation>
</comment>
<accession>A0A8T0I031</accession>
<dbReference type="PANTHER" id="PTHR11062:SF48">
    <property type="entry name" value="OJ1485_B09.5 PROTEIN"/>
    <property type="match status" value="1"/>
</dbReference>
<dbReference type="OrthoDB" id="1924787at2759"/>
<reference evidence="8" key="1">
    <citation type="submission" date="2020-06" db="EMBL/GenBank/DDBJ databases">
        <title>WGS assembly of Ceratodon purpureus strain R40.</title>
        <authorList>
            <person name="Carey S.B."/>
            <person name="Jenkins J."/>
            <person name="Shu S."/>
            <person name="Lovell J.T."/>
            <person name="Sreedasyam A."/>
            <person name="Maumus F."/>
            <person name="Tiley G.P."/>
            <person name="Fernandez-Pozo N."/>
            <person name="Barry K."/>
            <person name="Chen C."/>
            <person name="Wang M."/>
            <person name="Lipzen A."/>
            <person name="Daum C."/>
            <person name="Saski C.A."/>
            <person name="Payton A.C."/>
            <person name="Mcbreen J.C."/>
            <person name="Conrad R.E."/>
            <person name="Kollar L.M."/>
            <person name="Olsson S."/>
            <person name="Huttunen S."/>
            <person name="Landis J.B."/>
            <person name="Wickett N.J."/>
            <person name="Johnson M.G."/>
            <person name="Rensing S.A."/>
            <person name="Grimwood J."/>
            <person name="Schmutz J."/>
            <person name="Mcdaniel S.F."/>
        </authorList>
    </citation>
    <scope>NUCLEOTIDE SEQUENCE</scope>
    <source>
        <strain evidence="8">R40</strain>
    </source>
</reference>
<evidence type="ECO:0000259" key="7">
    <source>
        <dbReference type="Pfam" id="PF03016"/>
    </source>
</evidence>
<dbReference type="InterPro" id="IPR004263">
    <property type="entry name" value="Exostosin"/>
</dbReference>
<keyword evidence="6" id="KW-0732">Signal</keyword>
<comment type="similarity">
    <text evidence="2">Belongs to the glycosyltransferase 47 family.</text>
</comment>
<feature type="region of interest" description="Disordered" evidence="5">
    <location>
        <begin position="43"/>
        <end position="67"/>
    </location>
</feature>
<feature type="domain" description="Exostosin GT47" evidence="7">
    <location>
        <begin position="73"/>
        <end position="384"/>
    </location>
</feature>
<evidence type="ECO:0000256" key="5">
    <source>
        <dbReference type="SAM" id="MobiDB-lite"/>
    </source>
</evidence>
<dbReference type="PANTHER" id="PTHR11062">
    <property type="entry name" value="EXOSTOSIN HEPARAN SULFATE GLYCOSYLTRANSFERASE -RELATED"/>
    <property type="match status" value="1"/>
</dbReference>
<feature type="chain" id="PRO_5035728130" description="Exostosin GT47 domain-containing protein" evidence="6">
    <location>
        <begin position="24"/>
        <end position="455"/>
    </location>
</feature>
<dbReference type="InterPro" id="IPR040911">
    <property type="entry name" value="Exostosin_GT47"/>
</dbReference>
<keyword evidence="4" id="KW-0333">Golgi apparatus</keyword>
<evidence type="ECO:0000313" key="8">
    <source>
        <dbReference type="EMBL" id="KAG0576023.1"/>
    </source>
</evidence>
<dbReference type="Proteomes" id="UP000822688">
    <property type="component" value="Chromosome 5"/>
</dbReference>
<dbReference type="Pfam" id="PF03016">
    <property type="entry name" value="Exostosin_GT47"/>
    <property type="match status" value="1"/>
</dbReference>
<evidence type="ECO:0000256" key="2">
    <source>
        <dbReference type="ARBA" id="ARBA00010271"/>
    </source>
</evidence>
<evidence type="ECO:0000256" key="4">
    <source>
        <dbReference type="ARBA" id="ARBA00023034"/>
    </source>
</evidence>
<keyword evidence="3" id="KW-0812">Transmembrane</keyword>
<sequence>MWKFSKKPVFWVLLVVVIASVLTLPGLLSRDSVEYYFNQLSDRGDSSDKASSWFPRSSSNNTRNDSKTECTLPLKVYMYELPRKYNMGLLDRDDPNQELPWTNPVAPPWSFEYEVNKQHSVEYWLMVYLLNARDRKNEKMAAVRVNDPNDADVFFVPFFSARSFNNYGHNMIGPDTEIDKSLQAGVVDILHKSEWWQASQGRDHVIVAHHPNAFRHYRDMLNQSIFVVADFGRYNKTVARLSKDVVAPYVHVLPSYNQDNSIDPFSARKTLLFFRGRTRRKADGWVRAKLGELLMNVTDVEYTDSLASADGLSTSTEGMRSSLFCLHPAGDTPSSCRLFDAIVNHCVPVIISDRIELPFEDDLDYNEFCLFFSSEEAIKPGHLLGTLRGMKRERWLQMWEKLKAISHHFEYQHPSKKDDAVNMIFKQVQRKVPALKLGIHRSKRLRIEDWLRRRR</sequence>
<evidence type="ECO:0000313" key="9">
    <source>
        <dbReference type="Proteomes" id="UP000822688"/>
    </source>
</evidence>
<dbReference type="GO" id="GO:0000139">
    <property type="term" value="C:Golgi membrane"/>
    <property type="evidence" value="ECO:0007669"/>
    <property type="project" value="UniProtKB-SubCell"/>
</dbReference>
<protein>
    <recommendedName>
        <fullName evidence="7">Exostosin GT47 domain-containing protein</fullName>
    </recommendedName>
</protein>
<keyword evidence="3" id="KW-0735">Signal-anchor</keyword>
<name>A0A8T0I031_CERPU</name>
<feature type="signal peptide" evidence="6">
    <location>
        <begin position="1"/>
        <end position="23"/>
    </location>
</feature>
<gene>
    <name evidence="8" type="ORF">KC19_5G049100</name>
</gene>
<dbReference type="EMBL" id="CM026425">
    <property type="protein sequence ID" value="KAG0576023.1"/>
    <property type="molecule type" value="Genomic_DNA"/>
</dbReference>
<evidence type="ECO:0000256" key="6">
    <source>
        <dbReference type="SAM" id="SignalP"/>
    </source>
</evidence>
<organism evidence="8 9">
    <name type="scientific">Ceratodon purpureus</name>
    <name type="common">Fire moss</name>
    <name type="synonym">Dicranum purpureum</name>
    <dbReference type="NCBI Taxonomy" id="3225"/>
    <lineage>
        <taxon>Eukaryota</taxon>
        <taxon>Viridiplantae</taxon>
        <taxon>Streptophyta</taxon>
        <taxon>Embryophyta</taxon>
        <taxon>Bryophyta</taxon>
        <taxon>Bryophytina</taxon>
        <taxon>Bryopsida</taxon>
        <taxon>Dicranidae</taxon>
        <taxon>Pseudoditrichales</taxon>
        <taxon>Ditrichaceae</taxon>
        <taxon>Ceratodon</taxon>
    </lineage>
</organism>
<feature type="compositionally biased region" description="Polar residues" evidence="5">
    <location>
        <begin position="54"/>
        <end position="63"/>
    </location>
</feature>
<evidence type="ECO:0000256" key="1">
    <source>
        <dbReference type="ARBA" id="ARBA00004323"/>
    </source>
</evidence>
<dbReference type="AlphaFoldDB" id="A0A8T0I031"/>
<keyword evidence="9" id="KW-1185">Reference proteome</keyword>